<dbReference type="InterPro" id="IPR002110">
    <property type="entry name" value="Ankyrin_rpt"/>
</dbReference>
<sequence length="182" mass="19897">MVSSAFQHGRTPLHLAAYKGHLHVVQILLKASCDVDLQDDSDQTALHRATVVGNTDVISALIHEGCALDRQDKDGNTALHEASWHGFSQSAKLLVKAGANALARNKVTLPCIWPAKTIILKVCEFYCLEALGLISKTTQETPVCMLLLVTITYPSLGCSSLLSVPSMKRIRLEIQHFMSLLH</sequence>
<accession>A0A2D4MWC7</accession>
<protein>
    <submittedName>
        <fullName evidence="4">Uncharacterized protein</fullName>
    </submittedName>
</protein>
<reference evidence="4" key="1">
    <citation type="submission" date="2017-07" db="EMBL/GenBank/DDBJ databases">
        <authorList>
            <person name="Mikheyev A."/>
            <person name="Grau M."/>
        </authorList>
    </citation>
    <scope>NUCLEOTIDE SEQUENCE</scope>
    <source>
        <tissue evidence="4">Venom_gland</tissue>
    </source>
</reference>
<dbReference type="SMART" id="SM00248">
    <property type="entry name" value="ANK"/>
    <property type="match status" value="3"/>
</dbReference>
<organism evidence="4">
    <name type="scientific">Micrurus spixii</name>
    <name type="common">Amazon coral snake</name>
    <dbReference type="NCBI Taxonomy" id="129469"/>
    <lineage>
        <taxon>Eukaryota</taxon>
        <taxon>Metazoa</taxon>
        <taxon>Chordata</taxon>
        <taxon>Craniata</taxon>
        <taxon>Vertebrata</taxon>
        <taxon>Euteleostomi</taxon>
        <taxon>Lepidosauria</taxon>
        <taxon>Squamata</taxon>
        <taxon>Bifurcata</taxon>
        <taxon>Unidentata</taxon>
        <taxon>Episquamata</taxon>
        <taxon>Toxicofera</taxon>
        <taxon>Serpentes</taxon>
        <taxon>Colubroidea</taxon>
        <taxon>Elapidae</taxon>
        <taxon>Elapinae</taxon>
        <taxon>Micrurus</taxon>
    </lineage>
</organism>
<name>A0A2D4MWC7_9SAUR</name>
<reference evidence="4" key="2">
    <citation type="submission" date="2017-11" db="EMBL/GenBank/DDBJ databases">
        <title>Coralsnake Venomics: Analyses of Venom Gland Transcriptomes and Proteomes of Six Brazilian Taxa.</title>
        <authorList>
            <person name="Aird S.D."/>
            <person name="Jorge da Silva N."/>
            <person name="Qiu L."/>
            <person name="Villar-Briones A."/>
            <person name="Aparecida-Saddi V."/>
            <person name="Campos-Telles M.P."/>
            <person name="Grau M."/>
            <person name="Mikheyev A.S."/>
        </authorList>
    </citation>
    <scope>NUCLEOTIDE SEQUENCE</scope>
    <source>
        <tissue evidence="4">Venom_gland</tissue>
    </source>
</reference>
<dbReference type="InterPro" id="IPR036770">
    <property type="entry name" value="Ankyrin_rpt-contain_sf"/>
</dbReference>
<dbReference type="SUPFAM" id="SSF48403">
    <property type="entry name" value="Ankyrin repeat"/>
    <property type="match status" value="1"/>
</dbReference>
<proteinExistence type="predicted"/>
<dbReference type="Pfam" id="PF12796">
    <property type="entry name" value="Ank_2"/>
    <property type="match status" value="1"/>
</dbReference>
<feature type="repeat" description="ANK" evidence="3">
    <location>
        <begin position="74"/>
        <end position="106"/>
    </location>
</feature>
<dbReference type="Gene3D" id="1.25.40.20">
    <property type="entry name" value="Ankyrin repeat-containing domain"/>
    <property type="match status" value="1"/>
</dbReference>
<dbReference type="PANTHER" id="PTHR24198">
    <property type="entry name" value="ANKYRIN REPEAT AND PROTEIN KINASE DOMAIN-CONTAINING PROTEIN"/>
    <property type="match status" value="1"/>
</dbReference>
<evidence type="ECO:0000313" key="4">
    <source>
        <dbReference type="EMBL" id="LAB37046.1"/>
    </source>
</evidence>
<evidence type="ECO:0000256" key="2">
    <source>
        <dbReference type="ARBA" id="ARBA00023043"/>
    </source>
</evidence>
<evidence type="ECO:0000256" key="1">
    <source>
        <dbReference type="ARBA" id="ARBA00022737"/>
    </source>
</evidence>
<dbReference type="PANTHER" id="PTHR24198:SF185">
    <property type="entry name" value="ANKYRIN-3"/>
    <property type="match status" value="1"/>
</dbReference>
<dbReference type="PRINTS" id="PR01415">
    <property type="entry name" value="ANKYRIN"/>
</dbReference>
<dbReference type="EMBL" id="IACM01122123">
    <property type="protein sequence ID" value="LAB37046.1"/>
    <property type="molecule type" value="Transcribed_RNA"/>
</dbReference>
<dbReference type="GO" id="GO:0005737">
    <property type="term" value="C:cytoplasm"/>
    <property type="evidence" value="ECO:0007669"/>
    <property type="project" value="TreeGrafter"/>
</dbReference>
<feature type="repeat" description="ANK" evidence="3">
    <location>
        <begin position="41"/>
        <end position="73"/>
    </location>
</feature>
<keyword evidence="2 3" id="KW-0040">ANK repeat</keyword>
<dbReference type="PROSITE" id="PS50297">
    <property type="entry name" value="ANK_REP_REGION"/>
    <property type="match status" value="3"/>
</dbReference>
<dbReference type="AlphaFoldDB" id="A0A2D4MWC7"/>
<evidence type="ECO:0000256" key="3">
    <source>
        <dbReference type="PROSITE-ProRule" id="PRU00023"/>
    </source>
</evidence>
<keyword evidence="1" id="KW-0677">Repeat</keyword>
<dbReference type="PROSITE" id="PS50088">
    <property type="entry name" value="ANK_REPEAT"/>
    <property type="match status" value="3"/>
</dbReference>
<feature type="repeat" description="ANK" evidence="3">
    <location>
        <begin position="8"/>
        <end position="40"/>
    </location>
</feature>